<dbReference type="FunFam" id="1.10.10.10:FF:000001">
    <property type="entry name" value="LysR family transcriptional regulator"/>
    <property type="match status" value="1"/>
</dbReference>
<dbReference type="InterPro" id="IPR036388">
    <property type="entry name" value="WH-like_DNA-bd_sf"/>
</dbReference>
<reference evidence="6 7" key="1">
    <citation type="submission" date="2018-01" db="EMBL/GenBank/DDBJ databases">
        <title>Draft genome of the type strain Pseudomonas oceani DSM 100277 isolated from the deep water in Okinawa trough, northwestern Pacific Ocean.</title>
        <authorList>
            <person name="Gomila M."/>
            <person name="Mulet M."/>
            <person name="Garcia-Valdes E."/>
            <person name="Lalucat J."/>
        </authorList>
    </citation>
    <scope>NUCLEOTIDE SEQUENCE [LARGE SCALE GENOMIC DNA]</scope>
    <source>
        <strain evidence="6 7">DSM 100277</strain>
    </source>
</reference>
<dbReference type="AlphaFoldDB" id="A0A2P4EQT0"/>
<comment type="caution">
    <text evidence="6">The sequence shown here is derived from an EMBL/GenBank/DDBJ whole genome shotgun (WGS) entry which is preliminary data.</text>
</comment>
<dbReference type="PROSITE" id="PS50931">
    <property type="entry name" value="HTH_LYSR"/>
    <property type="match status" value="1"/>
</dbReference>
<dbReference type="Gene3D" id="1.10.10.10">
    <property type="entry name" value="Winged helix-like DNA-binding domain superfamily/Winged helix DNA-binding domain"/>
    <property type="match status" value="1"/>
</dbReference>
<dbReference type="PRINTS" id="PR00039">
    <property type="entry name" value="HTHLYSR"/>
</dbReference>
<dbReference type="Proteomes" id="UP000243451">
    <property type="component" value="Unassembled WGS sequence"/>
</dbReference>
<dbReference type="RefSeq" id="WP_104739765.1">
    <property type="nucleotide sequence ID" value="NZ_BMHR01000023.1"/>
</dbReference>
<keyword evidence="4" id="KW-0804">Transcription</keyword>
<dbReference type="GO" id="GO:0003677">
    <property type="term" value="F:DNA binding"/>
    <property type="evidence" value="ECO:0007669"/>
    <property type="project" value="UniProtKB-KW"/>
</dbReference>
<dbReference type="GO" id="GO:0005829">
    <property type="term" value="C:cytosol"/>
    <property type="evidence" value="ECO:0007669"/>
    <property type="project" value="TreeGrafter"/>
</dbReference>
<keyword evidence="7" id="KW-1185">Reference proteome</keyword>
<dbReference type="EMBL" id="PPSK01000027">
    <property type="protein sequence ID" value="POB00974.1"/>
    <property type="molecule type" value="Genomic_DNA"/>
</dbReference>
<evidence type="ECO:0000256" key="4">
    <source>
        <dbReference type="ARBA" id="ARBA00023163"/>
    </source>
</evidence>
<dbReference type="CDD" id="cd05466">
    <property type="entry name" value="PBP2_LTTR_substrate"/>
    <property type="match status" value="1"/>
</dbReference>
<proteinExistence type="inferred from homology"/>
<dbReference type="InterPro" id="IPR036390">
    <property type="entry name" value="WH_DNA-bd_sf"/>
</dbReference>
<dbReference type="OrthoDB" id="8673707at2"/>
<dbReference type="PANTHER" id="PTHR30419">
    <property type="entry name" value="HTH-TYPE TRANSCRIPTIONAL REGULATOR YBHD"/>
    <property type="match status" value="1"/>
</dbReference>
<accession>A0A2P4EQT0</accession>
<dbReference type="InterPro" id="IPR000847">
    <property type="entry name" value="LysR_HTH_N"/>
</dbReference>
<evidence type="ECO:0000256" key="3">
    <source>
        <dbReference type="ARBA" id="ARBA00023125"/>
    </source>
</evidence>
<dbReference type="InterPro" id="IPR050950">
    <property type="entry name" value="HTH-type_LysR_regulators"/>
</dbReference>
<organism evidence="6 7">
    <name type="scientific">Halopseudomonas oceani</name>
    <dbReference type="NCBI Taxonomy" id="1708783"/>
    <lineage>
        <taxon>Bacteria</taxon>
        <taxon>Pseudomonadati</taxon>
        <taxon>Pseudomonadota</taxon>
        <taxon>Gammaproteobacteria</taxon>
        <taxon>Pseudomonadales</taxon>
        <taxon>Pseudomonadaceae</taxon>
        <taxon>Halopseudomonas</taxon>
    </lineage>
</organism>
<dbReference type="GO" id="GO:0003700">
    <property type="term" value="F:DNA-binding transcription factor activity"/>
    <property type="evidence" value="ECO:0007669"/>
    <property type="project" value="InterPro"/>
</dbReference>
<dbReference type="Pfam" id="PF03466">
    <property type="entry name" value="LysR_substrate"/>
    <property type="match status" value="1"/>
</dbReference>
<evidence type="ECO:0000313" key="6">
    <source>
        <dbReference type="EMBL" id="POB00974.1"/>
    </source>
</evidence>
<keyword evidence="2" id="KW-0805">Transcription regulation</keyword>
<evidence type="ECO:0000313" key="7">
    <source>
        <dbReference type="Proteomes" id="UP000243451"/>
    </source>
</evidence>
<dbReference type="SUPFAM" id="SSF46785">
    <property type="entry name" value="Winged helix' DNA-binding domain"/>
    <property type="match status" value="1"/>
</dbReference>
<gene>
    <name evidence="6" type="ORF">C1949_17805</name>
</gene>
<sequence length="295" mass="32345">MELKSLRHFVALVEHQGFARAGEAIGLSQPALSRSIQNLEQRLGCELVSRSGKGIELTPQGELVLEHARRLIAGSTAMRNALRQFNNLEAGELLIGGGPFPAAGLLPRVLAAFNSRHPGVKVRLEVQHWVALREQLLEETLELFVADIRELQNDPLLKVTPLQQQPSRLFCRAGHPLANRSDLTPALLAQYPLACFRVPDALLLDLRRTLPRDDPQISLECDNLDVLKRMVQHCDALSIGSQDTLQDEVAAGTLVLLDWPDLMPGTSFGLVTRAHGPLSPAAEAFIELLQVNAAD</sequence>
<evidence type="ECO:0000259" key="5">
    <source>
        <dbReference type="PROSITE" id="PS50931"/>
    </source>
</evidence>
<comment type="similarity">
    <text evidence="1">Belongs to the LysR transcriptional regulatory family.</text>
</comment>
<feature type="domain" description="HTH lysR-type" evidence="5">
    <location>
        <begin position="1"/>
        <end position="58"/>
    </location>
</feature>
<dbReference type="Pfam" id="PF00126">
    <property type="entry name" value="HTH_1"/>
    <property type="match status" value="1"/>
</dbReference>
<evidence type="ECO:0000256" key="1">
    <source>
        <dbReference type="ARBA" id="ARBA00009437"/>
    </source>
</evidence>
<keyword evidence="3" id="KW-0238">DNA-binding</keyword>
<name>A0A2P4EQT0_9GAMM</name>
<protein>
    <submittedName>
        <fullName evidence="6">LysR family transcriptional regulator</fullName>
    </submittedName>
</protein>
<dbReference type="PANTHER" id="PTHR30419:SF30">
    <property type="entry name" value="LYSR FAMILY TRANSCRIPTIONAL REGULATOR"/>
    <property type="match status" value="1"/>
</dbReference>
<evidence type="ECO:0000256" key="2">
    <source>
        <dbReference type="ARBA" id="ARBA00023015"/>
    </source>
</evidence>
<dbReference type="InterPro" id="IPR005119">
    <property type="entry name" value="LysR_subst-bd"/>
</dbReference>
<dbReference type="Gene3D" id="3.40.190.290">
    <property type="match status" value="1"/>
</dbReference>
<dbReference type="SUPFAM" id="SSF53850">
    <property type="entry name" value="Periplasmic binding protein-like II"/>
    <property type="match status" value="1"/>
</dbReference>